<dbReference type="AlphaFoldDB" id="G7YBM2"/>
<organism evidence="1 2">
    <name type="scientific">Clonorchis sinensis</name>
    <name type="common">Chinese liver fluke</name>
    <dbReference type="NCBI Taxonomy" id="79923"/>
    <lineage>
        <taxon>Eukaryota</taxon>
        <taxon>Metazoa</taxon>
        <taxon>Spiralia</taxon>
        <taxon>Lophotrochozoa</taxon>
        <taxon>Platyhelminthes</taxon>
        <taxon>Trematoda</taxon>
        <taxon>Digenea</taxon>
        <taxon>Opisthorchiida</taxon>
        <taxon>Opisthorchiata</taxon>
        <taxon>Opisthorchiidae</taxon>
        <taxon>Clonorchis</taxon>
    </lineage>
</organism>
<accession>G7YBM2</accession>
<evidence type="ECO:0000313" key="2">
    <source>
        <dbReference type="Proteomes" id="UP000008909"/>
    </source>
</evidence>
<dbReference type="EMBL" id="DF143037">
    <property type="protein sequence ID" value="GAA50356.1"/>
    <property type="molecule type" value="Genomic_DNA"/>
</dbReference>
<protein>
    <submittedName>
        <fullName evidence="1">Uncharacterized protein</fullName>
    </submittedName>
</protein>
<proteinExistence type="predicted"/>
<reference evidence="1" key="1">
    <citation type="journal article" date="2011" name="Genome Biol.">
        <title>The draft genome of the carcinogenic human liver fluke Clonorchis sinensis.</title>
        <authorList>
            <person name="Wang X."/>
            <person name="Chen W."/>
            <person name="Huang Y."/>
            <person name="Sun J."/>
            <person name="Men J."/>
            <person name="Liu H."/>
            <person name="Luo F."/>
            <person name="Guo L."/>
            <person name="Lv X."/>
            <person name="Deng C."/>
            <person name="Zhou C."/>
            <person name="Fan Y."/>
            <person name="Li X."/>
            <person name="Huang L."/>
            <person name="Hu Y."/>
            <person name="Liang C."/>
            <person name="Hu X."/>
            <person name="Xu J."/>
            <person name="Yu X."/>
        </authorList>
    </citation>
    <scope>NUCLEOTIDE SEQUENCE [LARGE SCALE GENOMIC DNA]</scope>
    <source>
        <strain evidence="1">Henan</strain>
    </source>
</reference>
<evidence type="ECO:0000313" key="1">
    <source>
        <dbReference type="EMBL" id="GAA50356.1"/>
    </source>
</evidence>
<dbReference type="Proteomes" id="UP000008909">
    <property type="component" value="Unassembled WGS sequence"/>
</dbReference>
<reference key="2">
    <citation type="submission" date="2011-10" db="EMBL/GenBank/DDBJ databases">
        <title>The genome and transcriptome sequence of Clonorchis sinensis provide insights into the carcinogenic liver fluke.</title>
        <authorList>
            <person name="Wang X."/>
            <person name="Huang Y."/>
            <person name="Chen W."/>
            <person name="Liu H."/>
            <person name="Guo L."/>
            <person name="Chen Y."/>
            <person name="Luo F."/>
            <person name="Zhou W."/>
            <person name="Sun J."/>
            <person name="Mao Q."/>
            <person name="Liang P."/>
            <person name="Zhou C."/>
            <person name="Tian Y."/>
            <person name="Men J."/>
            <person name="Lv X."/>
            <person name="Huang L."/>
            <person name="Zhou J."/>
            <person name="Hu Y."/>
            <person name="Li R."/>
            <person name="Zhang F."/>
            <person name="Lei H."/>
            <person name="Li X."/>
            <person name="Hu X."/>
            <person name="Liang C."/>
            <person name="Xu J."/>
            <person name="Wu Z."/>
            <person name="Yu X."/>
        </authorList>
    </citation>
    <scope>NUCLEOTIDE SEQUENCE</scope>
    <source>
        <strain>Henan</strain>
    </source>
</reference>
<keyword evidence="2" id="KW-1185">Reference proteome</keyword>
<gene>
    <name evidence="1" type="ORF">CLF_104415</name>
</gene>
<sequence length="202" mass="22258">MHILQHVVVNRGNCKIQNINNQVKHRDSHFKGRTNNFKGGIVTCAAVTHGSLIGSCSDCFTDDKAEWIRLYAQRLRFVQQGLPPRNLTFLTVHQLLRKICLIASAYDDLLLALGVADIIRPGGLTCSTSLTTVDLDRTALGTIDLAGTITAANSDGRKDGALISRRQQARTRNPAIGLQGFSMQLFQPVWEAVDCWLSPQMT</sequence>
<name>G7YBM2_CLOSI</name>